<dbReference type="AlphaFoldDB" id="A0AAV0FFT5"/>
<accession>A0AAV0FFT5</accession>
<dbReference type="InterPro" id="IPR004252">
    <property type="entry name" value="Probable_transposase_24"/>
</dbReference>
<feature type="coiled-coil region" evidence="1">
    <location>
        <begin position="116"/>
        <end position="159"/>
    </location>
</feature>
<feature type="compositionally biased region" description="Acidic residues" evidence="2">
    <location>
        <begin position="196"/>
        <end position="211"/>
    </location>
</feature>
<evidence type="ECO:0000256" key="1">
    <source>
        <dbReference type="SAM" id="Coils"/>
    </source>
</evidence>
<organism evidence="3 4">
    <name type="scientific">Cuscuta epithymum</name>
    <dbReference type="NCBI Taxonomy" id="186058"/>
    <lineage>
        <taxon>Eukaryota</taxon>
        <taxon>Viridiplantae</taxon>
        <taxon>Streptophyta</taxon>
        <taxon>Embryophyta</taxon>
        <taxon>Tracheophyta</taxon>
        <taxon>Spermatophyta</taxon>
        <taxon>Magnoliopsida</taxon>
        <taxon>eudicotyledons</taxon>
        <taxon>Gunneridae</taxon>
        <taxon>Pentapetalae</taxon>
        <taxon>asterids</taxon>
        <taxon>lamiids</taxon>
        <taxon>Solanales</taxon>
        <taxon>Convolvulaceae</taxon>
        <taxon>Cuscuteae</taxon>
        <taxon>Cuscuta</taxon>
        <taxon>Cuscuta subgen. Cuscuta</taxon>
    </lineage>
</organism>
<keyword evidence="1" id="KW-0175">Coiled coil</keyword>
<feature type="region of interest" description="Disordered" evidence="2">
    <location>
        <begin position="184"/>
        <end position="211"/>
    </location>
</feature>
<dbReference type="EMBL" id="CAMAPF010000982">
    <property type="protein sequence ID" value="CAH9134488.1"/>
    <property type="molecule type" value="Genomic_DNA"/>
</dbReference>
<comment type="caution">
    <text evidence="3">The sequence shown here is derived from an EMBL/GenBank/DDBJ whole genome shotgun (WGS) entry which is preliminary data.</text>
</comment>
<feature type="non-terminal residue" evidence="3">
    <location>
        <position position="211"/>
    </location>
</feature>
<feature type="compositionally biased region" description="Basic and acidic residues" evidence="2">
    <location>
        <begin position="185"/>
        <end position="195"/>
    </location>
</feature>
<evidence type="ECO:0000313" key="4">
    <source>
        <dbReference type="Proteomes" id="UP001152523"/>
    </source>
</evidence>
<evidence type="ECO:0000313" key="3">
    <source>
        <dbReference type="EMBL" id="CAH9134488.1"/>
    </source>
</evidence>
<protein>
    <submittedName>
        <fullName evidence="3">Uncharacterized protein</fullName>
    </submittedName>
</protein>
<dbReference type="Proteomes" id="UP001152523">
    <property type="component" value="Unassembled WGS sequence"/>
</dbReference>
<dbReference type="Pfam" id="PF03004">
    <property type="entry name" value="Transposase_24"/>
    <property type="match status" value="1"/>
</dbReference>
<name>A0AAV0FFT5_9ASTE</name>
<sequence>MSKRNRGNRSCLDAGHTAGSKSFAQVIEDMFENDHIMPGMLQVYKKTHTRRDETPVTNVAKETMSEIEKLVEQRELGEISITDEEIFESVKPKGKCGRDRGKGVSPSITSLYGPFSEGEKLRKEAEEAKKEAYEAKKEASEANEKNKTLTKELNSFKNEVRVMKGVMQKFFNLMGGDFSKLIANEVHKENNQEKSDDGDDNDDHDDDGEEE</sequence>
<proteinExistence type="predicted"/>
<gene>
    <name evidence="3" type="ORF">CEPIT_LOCUS33764</name>
</gene>
<reference evidence="3" key="1">
    <citation type="submission" date="2022-07" db="EMBL/GenBank/DDBJ databases">
        <authorList>
            <person name="Macas J."/>
            <person name="Novak P."/>
            <person name="Neumann P."/>
        </authorList>
    </citation>
    <scope>NUCLEOTIDE SEQUENCE</scope>
</reference>
<evidence type="ECO:0000256" key="2">
    <source>
        <dbReference type="SAM" id="MobiDB-lite"/>
    </source>
</evidence>
<keyword evidence="4" id="KW-1185">Reference proteome</keyword>